<dbReference type="Proteomes" id="UP000324222">
    <property type="component" value="Unassembled WGS sequence"/>
</dbReference>
<name>A0A5B7HVT6_PORTR</name>
<feature type="compositionally biased region" description="Basic and acidic residues" evidence="1">
    <location>
        <begin position="73"/>
        <end position="83"/>
    </location>
</feature>
<dbReference type="EMBL" id="VSRR010045201">
    <property type="protein sequence ID" value="MPC77171.1"/>
    <property type="molecule type" value="Genomic_DNA"/>
</dbReference>
<keyword evidence="3" id="KW-1185">Reference proteome</keyword>
<accession>A0A5B7HVT6</accession>
<sequence length="83" mass="9849">MEGTEGEANLKKEEKELERRRSRKEGRNMQREQPTISQVHDESGLWGIGESLGRMRGEERTEEEERAGEEEWERWGGEFSRRV</sequence>
<evidence type="ECO:0000313" key="2">
    <source>
        <dbReference type="EMBL" id="MPC77171.1"/>
    </source>
</evidence>
<dbReference type="AlphaFoldDB" id="A0A5B7HVT6"/>
<organism evidence="2 3">
    <name type="scientific">Portunus trituberculatus</name>
    <name type="common">Swimming crab</name>
    <name type="synonym">Neptunus trituberculatus</name>
    <dbReference type="NCBI Taxonomy" id="210409"/>
    <lineage>
        <taxon>Eukaryota</taxon>
        <taxon>Metazoa</taxon>
        <taxon>Ecdysozoa</taxon>
        <taxon>Arthropoda</taxon>
        <taxon>Crustacea</taxon>
        <taxon>Multicrustacea</taxon>
        <taxon>Malacostraca</taxon>
        <taxon>Eumalacostraca</taxon>
        <taxon>Eucarida</taxon>
        <taxon>Decapoda</taxon>
        <taxon>Pleocyemata</taxon>
        <taxon>Brachyura</taxon>
        <taxon>Eubrachyura</taxon>
        <taxon>Portunoidea</taxon>
        <taxon>Portunidae</taxon>
        <taxon>Portuninae</taxon>
        <taxon>Portunus</taxon>
    </lineage>
</organism>
<reference evidence="2 3" key="1">
    <citation type="submission" date="2019-05" db="EMBL/GenBank/DDBJ databases">
        <title>Another draft genome of Portunus trituberculatus and its Hox gene families provides insights of decapod evolution.</title>
        <authorList>
            <person name="Jeong J.-H."/>
            <person name="Song I."/>
            <person name="Kim S."/>
            <person name="Choi T."/>
            <person name="Kim D."/>
            <person name="Ryu S."/>
            <person name="Kim W."/>
        </authorList>
    </citation>
    <scope>NUCLEOTIDE SEQUENCE [LARGE SCALE GENOMIC DNA]</scope>
    <source>
        <tissue evidence="2">Muscle</tissue>
    </source>
</reference>
<gene>
    <name evidence="2" type="ORF">E2C01_071618</name>
</gene>
<proteinExistence type="predicted"/>
<evidence type="ECO:0000313" key="3">
    <source>
        <dbReference type="Proteomes" id="UP000324222"/>
    </source>
</evidence>
<evidence type="ECO:0000256" key="1">
    <source>
        <dbReference type="SAM" id="MobiDB-lite"/>
    </source>
</evidence>
<comment type="caution">
    <text evidence="2">The sequence shown here is derived from an EMBL/GenBank/DDBJ whole genome shotgun (WGS) entry which is preliminary data.</text>
</comment>
<feature type="compositionally biased region" description="Basic and acidic residues" evidence="1">
    <location>
        <begin position="8"/>
        <end position="30"/>
    </location>
</feature>
<feature type="compositionally biased region" description="Acidic residues" evidence="1">
    <location>
        <begin position="60"/>
        <end position="72"/>
    </location>
</feature>
<feature type="region of interest" description="Disordered" evidence="1">
    <location>
        <begin position="1"/>
        <end position="83"/>
    </location>
</feature>
<protein>
    <submittedName>
        <fullName evidence="2">Uncharacterized protein</fullName>
    </submittedName>
</protein>